<gene>
    <name evidence="2" type="ORF">GCM10007269_32830</name>
</gene>
<comment type="caution">
    <text evidence="2">The sequence shown here is derived from an EMBL/GenBank/DDBJ whole genome shotgun (WGS) entry which is preliminary data.</text>
</comment>
<sequence length="457" mass="49434">MSRRNIQRSHRKAVIAIASISAFAITLTACSGSGGSEAAADGGGLGTADKHVKITMMSNDAFAETWQEQLVPEFNKAYPYIDVTIDSTPYDSLLAKGLLNGTSPSPDYDLITLDDPWTPQLAEAGVLLDLKSEADQWTEDDYDWDDFNSAPLASSEWDGGQYGVPLRSNLLVMLYNKDLYAKAGLPEPTPELTWDQYMEQAPELVQDTDGDGAVDSWAAGLTWVRGVLSPPFWQTVLNSNGGTLFDEDMNPTFDTDEGVAALQTQVDLLEYAPPGATTYNYNEPLDAFRQGKIATLFTWGSAYKSAAVDSTVTTLTPEQVGIQTMPAGSEGASAHRGIWSGSVFKNSDNPEAAWALLQWMSSKEGELWSSANLGSFPARKSTLASEPAEPWLAPVYTAIQSGFDVAAEGEMWRPRSPDSNAIQEILANETSAAVQGDRTAEEALDRAAAEIKELLEK</sequence>
<dbReference type="SUPFAM" id="SSF53850">
    <property type="entry name" value="Periplasmic binding protein-like II"/>
    <property type="match status" value="1"/>
</dbReference>
<keyword evidence="3" id="KW-1185">Reference proteome</keyword>
<dbReference type="Pfam" id="PF01547">
    <property type="entry name" value="SBP_bac_1"/>
    <property type="match status" value="1"/>
</dbReference>
<name>A0ABQ1RZK3_9MICO</name>
<reference evidence="3" key="1">
    <citation type="journal article" date="2019" name="Int. J. Syst. Evol. Microbiol.">
        <title>The Global Catalogue of Microorganisms (GCM) 10K type strain sequencing project: providing services to taxonomists for standard genome sequencing and annotation.</title>
        <authorList>
            <consortium name="The Broad Institute Genomics Platform"/>
            <consortium name="The Broad Institute Genome Sequencing Center for Infectious Disease"/>
            <person name="Wu L."/>
            <person name="Ma J."/>
        </authorList>
    </citation>
    <scope>NUCLEOTIDE SEQUENCE [LARGE SCALE GENOMIC DNA]</scope>
    <source>
        <strain evidence="3">CCM 7640</strain>
    </source>
</reference>
<dbReference type="RefSeq" id="WP_188437733.1">
    <property type="nucleotide sequence ID" value="NZ_BMCM01000006.1"/>
</dbReference>
<dbReference type="PANTHER" id="PTHR43649:SF12">
    <property type="entry name" value="DIACETYLCHITOBIOSE BINDING PROTEIN DASA"/>
    <property type="match status" value="1"/>
</dbReference>
<feature type="chain" id="PRO_5047281323" evidence="1">
    <location>
        <begin position="25"/>
        <end position="457"/>
    </location>
</feature>
<evidence type="ECO:0000313" key="3">
    <source>
        <dbReference type="Proteomes" id="UP000629365"/>
    </source>
</evidence>
<dbReference type="Gene3D" id="3.40.190.10">
    <property type="entry name" value="Periplasmic binding protein-like II"/>
    <property type="match status" value="2"/>
</dbReference>
<feature type="signal peptide" evidence="1">
    <location>
        <begin position="1"/>
        <end position="24"/>
    </location>
</feature>
<evidence type="ECO:0000313" key="2">
    <source>
        <dbReference type="EMBL" id="GGD87409.1"/>
    </source>
</evidence>
<dbReference type="InterPro" id="IPR006059">
    <property type="entry name" value="SBP"/>
</dbReference>
<proteinExistence type="predicted"/>
<dbReference type="EMBL" id="BMCM01000006">
    <property type="protein sequence ID" value="GGD87409.1"/>
    <property type="molecule type" value="Genomic_DNA"/>
</dbReference>
<keyword evidence="1" id="KW-0732">Signal</keyword>
<evidence type="ECO:0000256" key="1">
    <source>
        <dbReference type="SAM" id="SignalP"/>
    </source>
</evidence>
<dbReference type="PANTHER" id="PTHR43649">
    <property type="entry name" value="ARABINOSE-BINDING PROTEIN-RELATED"/>
    <property type="match status" value="1"/>
</dbReference>
<dbReference type="InterPro" id="IPR050490">
    <property type="entry name" value="Bact_solute-bd_prot1"/>
</dbReference>
<protein>
    <submittedName>
        <fullName evidence="2">ABC transporter substrate-binding protein</fullName>
    </submittedName>
</protein>
<dbReference type="PROSITE" id="PS51257">
    <property type="entry name" value="PROKAR_LIPOPROTEIN"/>
    <property type="match status" value="1"/>
</dbReference>
<accession>A0ABQ1RZK3</accession>
<dbReference type="Proteomes" id="UP000629365">
    <property type="component" value="Unassembled WGS sequence"/>
</dbReference>
<dbReference type="CDD" id="cd13585">
    <property type="entry name" value="PBP2_TMBP_like"/>
    <property type="match status" value="1"/>
</dbReference>
<organism evidence="2 3">
    <name type="scientific">Microbacterium murale</name>
    <dbReference type="NCBI Taxonomy" id="1081040"/>
    <lineage>
        <taxon>Bacteria</taxon>
        <taxon>Bacillati</taxon>
        <taxon>Actinomycetota</taxon>
        <taxon>Actinomycetes</taxon>
        <taxon>Micrococcales</taxon>
        <taxon>Microbacteriaceae</taxon>
        <taxon>Microbacterium</taxon>
    </lineage>
</organism>